<name>A0A1H6ZU71_9BACT</name>
<dbReference type="EMBL" id="FNXY01000009">
    <property type="protein sequence ID" value="SEJ56768.1"/>
    <property type="molecule type" value="Genomic_DNA"/>
</dbReference>
<evidence type="ECO:0000313" key="3">
    <source>
        <dbReference type="Proteomes" id="UP000199532"/>
    </source>
</evidence>
<feature type="signal peptide" evidence="1">
    <location>
        <begin position="1"/>
        <end position="19"/>
    </location>
</feature>
<dbReference type="Proteomes" id="UP000199532">
    <property type="component" value="Unassembled WGS sequence"/>
</dbReference>
<proteinExistence type="predicted"/>
<keyword evidence="3" id="KW-1185">Reference proteome</keyword>
<accession>A0A1H6ZU71</accession>
<evidence type="ECO:0000313" key="2">
    <source>
        <dbReference type="EMBL" id="SEJ56768.1"/>
    </source>
</evidence>
<dbReference type="RefSeq" id="WP_090340547.1">
    <property type="nucleotide sequence ID" value="NZ_FNXY01000009.1"/>
</dbReference>
<dbReference type="AlphaFoldDB" id="A0A1H6ZU71"/>
<dbReference type="OrthoDB" id="1121518at2"/>
<evidence type="ECO:0008006" key="4">
    <source>
        <dbReference type="Google" id="ProtNLM"/>
    </source>
</evidence>
<keyword evidence="1" id="KW-0732">Signal</keyword>
<feature type="chain" id="PRO_5011593560" description="Outer membrane protein beta-barrel domain-containing protein" evidence="1">
    <location>
        <begin position="20"/>
        <end position="192"/>
    </location>
</feature>
<evidence type="ECO:0000256" key="1">
    <source>
        <dbReference type="SAM" id="SignalP"/>
    </source>
</evidence>
<protein>
    <recommendedName>
        <fullName evidence="4">Outer membrane protein beta-barrel domain-containing protein</fullName>
    </recommendedName>
</protein>
<gene>
    <name evidence="2" type="ORF">SAMN04487995_5346</name>
</gene>
<sequence length="192" mass="21497">MKILFSLFISILILSSVNAQDVEVKNKFINHTEFGGLFGRVKYSNGSQQNTVDSRTSLTLQTFNGIQVSRKLGAGIILGADWYKSALINPVAAGIRYDLSGRSNARFFVIADAGYGFTWLHQDSDGYKTKGGWMINPGIGLRIGNVNTSSFTLSLTYKRQEVFAEKPLLWNQTERREERVYNRIAARIGISF</sequence>
<organism evidence="2 3">
    <name type="scientific">Dyadobacter koreensis</name>
    <dbReference type="NCBI Taxonomy" id="408657"/>
    <lineage>
        <taxon>Bacteria</taxon>
        <taxon>Pseudomonadati</taxon>
        <taxon>Bacteroidota</taxon>
        <taxon>Cytophagia</taxon>
        <taxon>Cytophagales</taxon>
        <taxon>Spirosomataceae</taxon>
        <taxon>Dyadobacter</taxon>
    </lineage>
</organism>
<dbReference type="STRING" id="408657.SAMN04487995_5346"/>
<reference evidence="2 3" key="1">
    <citation type="submission" date="2016-10" db="EMBL/GenBank/DDBJ databases">
        <authorList>
            <person name="de Groot N.N."/>
        </authorList>
    </citation>
    <scope>NUCLEOTIDE SEQUENCE [LARGE SCALE GENOMIC DNA]</scope>
    <source>
        <strain evidence="2 3">DSM 19938</strain>
    </source>
</reference>